<reference evidence="11" key="1">
    <citation type="submission" date="2018-05" db="EMBL/GenBank/DDBJ databases">
        <authorList>
            <person name="Lanie J.A."/>
            <person name="Ng W.-L."/>
            <person name="Kazmierczak K.M."/>
            <person name="Andrzejewski T.M."/>
            <person name="Davidsen T.M."/>
            <person name="Wayne K.J."/>
            <person name="Tettelin H."/>
            <person name="Glass J.I."/>
            <person name="Rusch D."/>
            <person name="Podicherti R."/>
            <person name="Tsui H.-C.T."/>
            <person name="Winkler M.E."/>
        </authorList>
    </citation>
    <scope>NUCLEOTIDE SEQUENCE</scope>
</reference>
<feature type="transmembrane region" description="Helical" evidence="10">
    <location>
        <begin position="95"/>
        <end position="119"/>
    </location>
</feature>
<organism evidence="11">
    <name type="scientific">marine metagenome</name>
    <dbReference type="NCBI Taxonomy" id="408172"/>
    <lineage>
        <taxon>unclassified sequences</taxon>
        <taxon>metagenomes</taxon>
        <taxon>ecological metagenomes</taxon>
    </lineage>
</organism>
<feature type="transmembrane region" description="Helical" evidence="10">
    <location>
        <begin position="179"/>
        <end position="197"/>
    </location>
</feature>
<feature type="transmembrane region" description="Helical" evidence="10">
    <location>
        <begin position="260"/>
        <end position="288"/>
    </location>
</feature>
<feature type="transmembrane region" description="Helical" evidence="10">
    <location>
        <begin position="226"/>
        <end position="248"/>
    </location>
</feature>
<keyword evidence="4" id="KW-0997">Cell inner membrane</keyword>
<evidence type="ECO:0008006" key="12">
    <source>
        <dbReference type="Google" id="ProtNLM"/>
    </source>
</evidence>
<dbReference type="GO" id="GO:0005886">
    <property type="term" value="C:plasma membrane"/>
    <property type="evidence" value="ECO:0007669"/>
    <property type="project" value="UniProtKB-SubCell"/>
</dbReference>
<keyword evidence="7 10" id="KW-1133">Transmembrane helix</keyword>
<dbReference type="GO" id="GO:0015192">
    <property type="term" value="F:L-phenylalanine transmembrane transporter activity"/>
    <property type="evidence" value="ECO:0007669"/>
    <property type="project" value="TreeGrafter"/>
</dbReference>
<keyword evidence="2" id="KW-0813">Transport</keyword>
<keyword evidence="5 10" id="KW-0812">Transmembrane</keyword>
<dbReference type="EMBL" id="UINC01002659">
    <property type="protein sequence ID" value="SUZ99014.1"/>
    <property type="molecule type" value="Genomic_DNA"/>
</dbReference>
<feature type="transmembrane region" description="Helical" evidence="10">
    <location>
        <begin position="62"/>
        <end position="83"/>
    </location>
</feature>
<feature type="non-terminal residue" evidence="11">
    <location>
        <position position="1"/>
    </location>
</feature>
<comment type="similarity">
    <text evidence="9">Belongs to the binding-protein-dependent transport system permease family. LivHM subfamily.</text>
</comment>
<dbReference type="GO" id="GO:1903806">
    <property type="term" value="P:L-isoleucine import across plasma membrane"/>
    <property type="evidence" value="ECO:0007669"/>
    <property type="project" value="TreeGrafter"/>
</dbReference>
<protein>
    <recommendedName>
        <fullName evidence="12">Branched-chain amino acid ABC transporter permease</fullName>
    </recommendedName>
</protein>
<gene>
    <name evidence="11" type="ORF">METZ01_LOCUS51868</name>
</gene>
<evidence type="ECO:0000256" key="10">
    <source>
        <dbReference type="SAM" id="Phobius"/>
    </source>
</evidence>
<feature type="transmembrane region" description="Helical" evidence="10">
    <location>
        <begin position="131"/>
        <end position="152"/>
    </location>
</feature>
<accession>A0A381S6C8</accession>
<proteinExistence type="inferred from homology"/>
<evidence type="ECO:0000313" key="11">
    <source>
        <dbReference type="EMBL" id="SUZ99014.1"/>
    </source>
</evidence>
<dbReference type="AlphaFoldDB" id="A0A381S6C8"/>
<dbReference type="GO" id="GO:0015190">
    <property type="term" value="F:L-leucine transmembrane transporter activity"/>
    <property type="evidence" value="ECO:0007669"/>
    <property type="project" value="TreeGrafter"/>
</dbReference>
<dbReference type="PANTHER" id="PTHR11795:SF371">
    <property type="entry name" value="HIGH-AFFINITY BRANCHED-CHAIN AMINO ACID TRANSPORT SYSTEM PERMEASE PROTEIN LIVH"/>
    <property type="match status" value="1"/>
</dbReference>
<evidence type="ECO:0000256" key="8">
    <source>
        <dbReference type="ARBA" id="ARBA00023136"/>
    </source>
</evidence>
<evidence type="ECO:0000256" key="3">
    <source>
        <dbReference type="ARBA" id="ARBA00022475"/>
    </source>
</evidence>
<feature type="transmembrane region" description="Helical" evidence="10">
    <location>
        <begin position="32"/>
        <end position="50"/>
    </location>
</feature>
<dbReference type="GO" id="GO:0015808">
    <property type="term" value="P:L-alanine transport"/>
    <property type="evidence" value="ECO:0007669"/>
    <property type="project" value="TreeGrafter"/>
</dbReference>
<comment type="subcellular location">
    <subcellularLocation>
        <location evidence="1">Cell membrane</location>
        <topology evidence="1">Multi-pass membrane protein</topology>
    </subcellularLocation>
</comment>
<dbReference type="GO" id="GO:0015188">
    <property type="term" value="F:L-isoleucine transmembrane transporter activity"/>
    <property type="evidence" value="ECO:0007669"/>
    <property type="project" value="TreeGrafter"/>
</dbReference>
<sequence>VIARFSALLIILAVAVLSMTSMIKLELVVNGLVMGSIIALGAMGLTLLYGNLKFAHIAHGDFMTIAAYLVLFIISVPLSNLGLTAIGLGPFTFGYPLLIALPFAVLIAALAAVLLDLGIYRRLRNRGSSTVVMAMASLGVAIALRGLVQVTWGGDIQQYPRLSRLFFKLPMDVRIPPDALFIAGVALVVTISLHLLLTKTKIGKAMRATADNIDLARVTGINTEMVIVWTWVIGAGLAAVAGVLLAVFQAQLLPMMGWKFLIPLFSAVILGGIGNPYGAFLGAMIVGVSAEVATQWINPTYKPVIAFAILIVVLLVRPRGIFGVRD</sequence>
<evidence type="ECO:0000256" key="7">
    <source>
        <dbReference type="ARBA" id="ARBA00022989"/>
    </source>
</evidence>
<dbReference type="Pfam" id="PF02653">
    <property type="entry name" value="BPD_transp_2"/>
    <property type="match status" value="1"/>
</dbReference>
<dbReference type="GO" id="GO:0042941">
    <property type="term" value="P:D-alanine transmembrane transport"/>
    <property type="evidence" value="ECO:0007669"/>
    <property type="project" value="TreeGrafter"/>
</dbReference>
<dbReference type="CDD" id="cd06582">
    <property type="entry name" value="TM_PBP1_LivH_like"/>
    <property type="match status" value="1"/>
</dbReference>
<dbReference type="InterPro" id="IPR052157">
    <property type="entry name" value="BCAA_transport_permease"/>
</dbReference>
<dbReference type="GO" id="GO:0005304">
    <property type="term" value="F:L-valine transmembrane transporter activity"/>
    <property type="evidence" value="ECO:0007669"/>
    <property type="project" value="TreeGrafter"/>
</dbReference>
<evidence type="ECO:0000256" key="2">
    <source>
        <dbReference type="ARBA" id="ARBA00022448"/>
    </source>
</evidence>
<evidence type="ECO:0000256" key="6">
    <source>
        <dbReference type="ARBA" id="ARBA00022970"/>
    </source>
</evidence>
<keyword evidence="6" id="KW-0029">Amino-acid transport</keyword>
<feature type="transmembrane region" description="Helical" evidence="10">
    <location>
        <begin position="300"/>
        <end position="316"/>
    </location>
</feature>
<dbReference type="InterPro" id="IPR001851">
    <property type="entry name" value="ABC_transp_permease"/>
</dbReference>
<dbReference type="PANTHER" id="PTHR11795">
    <property type="entry name" value="BRANCHED-CHAIN AMINO ACID TRANSPORT SYSTEM PERMEASE PROTEIN LIVH"/>
    <property type="match status" value="1"/>
</dbReference>
<name>A0A381S6C8_9ZZZZ</name>
<keyword evidence="3" id="KW-1003">Cell membrane</keyword>
<evidence type="ECO:0000256" key="1">
    <source>
        <dbReference type="ARBA" id="ARBA00004651"/>
    </source>
</evidence>
<keyword evidence="8 10" id="KW-0472">Membrane</keyword>
<evidence type="ECO:0000256" key="5">
    <source>
        <dbReference type="ARBA" id="ARBA00022692"/>
    </source>
</evidence>
<evidence type="ECO:0000256" key="4">
    <source>
        <dbReference type="ARBA" id="ARBA00022519"/>
    </source>
</evidence>
<evidence type="ECO:0000256" key="9">
    <source>
        <dbReference type="ARBA" id="ARBA00037998"/>
    </source>
</evidence>